<evidence type="ECO:0000256" key="4">
    <source>
        <dbReference type="ARBA" id="ARBA00022679"/>
    </source>
</evidence>
<dbReference type="NCBIfam" id="TIGR00336">
    <property type="entry name" value="pyrE"/>
    <property type="match status" value="1"/>
</dbReference>
<dbReference type="HAMAP" id="MF_01208">
    <property type="entry name" value="PyrE"/>
    <property type="match status" value="1"/>
</dbReference>
<evidence type="ECO:0000256" key="1">
    <source>
        <dbReference type="ARBA" id="ARBA00004889"/>
    </source>
</evidence>
<dbReference type="PANTHER" id="PTHR19278:SF9">
    <property type="entry name" value="URIDINE 5'-MONOPHOSPHATE SYNTHASE"/>
    <property type="match status" value="1"/>
</dbReference>
<dbReference type="EMBL" id="LAZR01000404">
    <property type="protein sequence ID" value="KKN70352.1"/>
    <property type="molecule type" value="Genomic_DNA"/>
</dbReference>
<dbReference type="SUPFAM" id="SSF53271">
    <property type="entry name" value="PRTase-like"/>
    <property type="match status" value="1"/>
</dbReference>
<dbReference type="InterPro" id="IPR029057">
    <property type="entry name" value="PRTase-like"/>
</dbReference>
<comment type="caution">
    <text evidence="7">The sequence shown here is derived from an EMBL/GenBank/DDBJ whole genome shotgun (WGS) entry which is preliminary data.</text>
</comment>
<comment type="pathway">
    <text evidence="1">Pyrimidine metabolism; UMP biosynthesis via de novo pathway; UMP from orotate: step 1/2.</text>
</comment>
<evidence type="ECO:0000313" key="7">
    <source>
        <dbReference type="EMBL" id="KKN70352.1"/>
    </source>
</evidence>
<accession>A0A0F9T666</accession>
<proteinExistence type="inferred from homology"/>
<evidence type="ECO:0000256" key="5">
    <source>
        <dbReference type="ARBA" id="ARBA00022975"/>
    </source>
</evidence>
<dbReference type="UniPathway" id="UPA00070">
    <property type="reaction ID" value="UER00119"/>
</dbReference>
<dbReference type="CDD" id="cd06223">
    <property type="entry name" value="PRTases_typeI"/>
    <property type="match status" value="1"/>
</dbReference>
<keyword evidence="4" id="KW-0808">Transferase</keyword>
<organism evidence="7">
    <name type="scientific">marine sediment metagenome</name>
    <dbReference type="NCBI Taxonomy" id="412755"/>
    <lineage>
        <taxon>unclassified sequences</taxon>
        <taxon>metagenomes</taxon>
        <taxon>ecological metagenomes</taxon>
    </lineage>
</organism>
<dbReference type="GO" id="GO:0044205">
    <property type="term" value="P:'de novo' UMP biosynthetic process"/>
    <property type="evidence" value="ECO:0007669"/>
    <property type="project" value="UniProtKB-UniPathway"/>
</dbReference>
<evidence type="ECO:0000259" key="6">
    <source>
        <dbReference type="Pfam" id="PF00156"/>
    </source>
</evidence>
<feature type="domain" description="Phosphoribosyltransferase" evidence="6">
    <location>
        <begin position="50"/>
        <end position="154"/>
    </location>
</feature>
<gene>
    <name evidence="7" type="ORF">LCGC14_0431520</name>
</gene>
<keyword evidence="3" id="KW-0328">Glycosyltransferase</keyword>
<dbReference type="GO" id="GO:0004588">
    <property type="term" value="F:orotate phosphoribosyltransferase activity"/>
    <property type="evidence" value="ECO:0007669"/>
    <property type="project" value="UniProtKB-EC"/>
</dbReference>
<sequence>MDKADLARRIRDVAYLEGDFVLRSGQRSSYYLDKYLFETQPDILAALGTCLAAYADDVDLIAGPELGAVALAAATSMAACKPFVIVRKAQKDYGTAKLIEGTPVDGKCVLLVEDVGTTAGAALAAAETLTAAGATVKRIVFAIDRMEGARENVDKAGYTFEAILTKSDLGL</sequence>
<keyword evidence="5" id="KW-0665">Pyrimidine biosynthesis</keyword>
<reference evidence="7" key="1">
    <citation type="journal article" date="2015" name="Nature">
        <title>Complex archaea that bridge the gap between prokaryotes and eukaryotes.</title>
        <authorList>
            <person name="Spang A."/>
            <person name="Saw J.H."/>
            <person name="Jorgensen S.L."/>
            <person name="Zaremba-Niedzwiedzka K."/>
            <person name="Martijn J."/>
            <person name="Lind A.E."/>
            <person name="van Eijk R."/>
            <person name="Schleper C."/>
            <person name="Guy L."/>
            <person name="Ettema T.J."/>
        </authorList>
    </citation>
    <scope>NUCLEOTIDE SEQUENCE</scope>
</reference>
<evidence type="ECO:0000256" key="2">
    <source>
        <dbReference type="ARBA" id="ARBA00011971"/>
    </source>
</evidence>
<evidence type="ECO:0000256" key="3">
    <source>
        <dbReference type="ARBA" id="ARBA00022676"/>
    </source>
</evidence>
<dbReference type="InterPro" id="IPR000836">
    <property type="entry name" value="PRTase_dom"/>
</dbReference>
<dbReference type="Gene3D" id="3.40.50.2020">
    <property type="match status" value="1"/>
</dbReference>
<dbReference type="AlphaFoldDB" id="A0A0F9T666"/>
<dbReference type="InterPro" id="IPR004467">
    <property type="entry name" value="Or_phspho_trans_dom"/>
</dbReference>
<dbReference type="InterPro" id="IPR023031">
    <property type="entry name" value="OPRT"/>
</dbReference>
<dbReference type="GO" id="GO:0019856">
    <property type="term" value="P:pyrimidine nucleobase biosynthetic process"/>
    <property type="evidence" value="ECO:0007669"/>
    <property type="project" value="TreeGrafter"/>
</dbReference>
<dbReference type="EC" id="2.4.2.10" evidence="2"/>
<dbReference type="PANTHER" id="PTHR19278">
    <property type="entry name" value="OROTATE PHOSPHORIBOSYLTRANSFERASE"/>
    <property type="match status" value="1"/>
</dbReference>
<protein>
    <recommendedName>
        <fullName evidence="2">orotate phosphoribosyltransferase</fullName>
        <ecNumber evidence="2">2.4.2.10</ecNumber>
    </recommendedName>
</protein>
<dbReference type="Pfam" id="PF00156">
    <property type="entry name" value="Pribosyltran"/>
    <property type="match status" value="1"/>
</dbReference>
<name>A0A0F9T666_9ZZZZ</name>